<keyword evidence="5" id="KW-1185">Reference proteome</keyword>
<evidence type="ECO:0000256" key="1">
    <source>
        <dbReference type="PROSITE-ProRule" id="PRU00047"/>
    </source>
</evidence>
<dbReference type="PROSITE" id="PS50158">
    <property type="entry name" value="ZF_CCHC"/>
    <property type="match status" value="1"/>
</dbReference>
<keyword evidence="1" id="KW-0863">Zinc-finger</keyword>
<dbReference type="SUPFAM" id="SSF57756">
    <property type="entry name" value="Retrovirus zinc finger-like domains"/>
    <property type="match status" value="1"/>
</dbReference>
<evidence type="ECO:0000259" key="3">
    <source>
        <dbReference type="PROSITE" id="PS50158"/>
    </source>
</evidence>
<organism evidence="4 5">
    <name type="scientific">Allomyces macrogynus (strain ATCC 38327)</name>
    <name type="common">Allomyces javanicus var. macrogynus</name>
    <dbReference type="NCBI Taxonomy" id="578462"/>
    <lineage>
        <taxon>Eukaryota</taxon>
        <taxon>Fungi</taxon>
        <taxon>Fungi incertae sedis</taxon>
        <taxon>Blastocladiomycota</taxon>
        <taxon>Blastocladiomycetes</taxon>
        <taxon>Blastocladiales</taxon>
        <taxon>Blastocladiaceae</taxon>
        <taxon>Allomyces</taxon>
    </lineage>
</organism>
<dbReference type="SMART" id="SM00343">
    <property type="entry name" value="ZnF_C2HC"/>
    <property type="match status" value="1"/>
</dbReference>
<evidence type="ECO:0000313" key="5">
    <source>
        <dbReference type="Proteomes" id="UP000054350"/>
    </source>
</evidence>
<dbReference type="InterPro" id="IPR001878">
    <property type="entry name" value="Znf_CCHC"/>
</dbReference>
<name>A0A0L0T4F3_ALLM3</name>
<dbReference type="Gene3D" id="4.10.60.10">
    <property type="entry name" value="Zinc finger, CCHC-type"/>
    <property type="match status" value="1"/>
</dbReference>
<proteinExistence type="predicted"/>
<dbReference type="Proteomes" id="UP000054350">
    <property type="component" value="Unassembled WGS sequence"/>
</dbReference>
<dbReference type="VEuPathDB" id="FungiDB:AMAG_20019"/>
<gene>
    <name evidence="4" type="ORF">AMAG_20019</name>
</gene>
<accession>A0A0L0T4F3</accession>
<reference evidence="4 5" key="1">
    <citation type="submission" date="2009-11" db="EMBL/GenBank/DDBJ databases">
        <title>Annotation of Allomyces macrogynus ATCC 38327.</title>
        <authorList>
            <consortium name="The Broad Institute Genome Sequencing Platform"/>
            <person name="Russ C."/>
            <person name="Cuomo C."/>
            <person name="Burger G."/>
            <person name="Gray M.W."/>
            <person name="Holland P.W.H."/>
            <person name="King N."/>
            <person name="Lang F.B.F."/>
            <person name="Roger A.J."/>
            <person name="Ruiz-Trillo I."/>
            <person name="Young S.K."/>
            <person name="Zeng Q."/>
            <person name="Gargeya S."/>
            <person name="Fitzgerald M."/>
            <person name="Haas B."/>
            <person name="Abouelleil A."/>
            <person name="Alvarado L."/>
            <person name="Arachchi H.M."/>
            <person name="Berlin A."/>
            <person name="Chapman S.B."/>
            <person name="Gearin G."/>
            <person name="Goldberg J."/>
            <person name="Griggs A."/>
            <person name="Gujja S."/>
            <person name="Hansen M."/>
            <person name="Heiman D."/>
            <person name="Howarth C."/>
            <person name="Larimer J."/>
            <person name="Lui A."/>
            <person name="MacDonald P.J.P."/>
            <person name="McCowen C."/>
            <person name="Montmayeur A."/>
            <person name="Murphy C."/>
            <person name="Neiman D."/>
            <person name="Pearson M."/>
            <person name="Priest M."/>
            <person name="Roberts A."/>
            <person name="Saif S."/>
            <person name="Shea T."/>
            <person name="Sisk P."/>
            <person name="Stolte C."/>
            <person name="Sykes S."/>
            <person name="Wortman J."/>
            <person name="Nusbaum C."/>
            <person name="Birren B."/>
        </authorList>
    </citation>
    <scope>NUCLEOTIDE SEQUENCE [LARGE SCALE GENOMIC DNA]</scope>
    <source>
        <strain evidence="4 5">ATCC 38327</strain>
    </source>
</reference>
<evidence type="ECO:0000256" key="2">
    <source>
        <dbReference type="SAM" id="MobiDB-lite"/>
    </source>
</evidence>
<keyword evidence="1" id="KW-0862">Zinc</keyword>
<sequence length="252" mass="27943">MTVTMTSSVSVKTPISGQPATIEMLRPMLELADVCRPFSRFLPADQLEDLLELKSFKILVDADFEVVSLQQQEEMTDAQFKQLIELDSDVKFVADAIFWNGPAGAERKKCMAHNSYKAKSCIRSIIKVVLPSAVASELLPVFSDATCVADVWALLLLSLGERYEEMVIVELQTILEGAADQLERSSGTETQALVVTKHKDTNACHNCGKIGHYVRFCPNRDHQRKNGAETANWRKKKGANVVAKDGDEHAMT</sequence>
<reference evidence="5" key="2">
    <citation type="submission" date="2009-11" db="EMBL/GenBank/DDBJ databases">
        <title>The Genome Sequence of Allomyces macrogynus strain ATCC 38327.</title>
        <authorList>
            <consortium name="The Broad Institute Genome Sequencing Platform"/>
            <person name="Russ C."/>
            <person name="Cuomo C."/>
            <person name="Shea T."/>
            <person name="Young S.K."/>
            <person name="Zeng Q."/>
            <person name="Koehrsen M."/>
            <person name="Haas B."/>
            <person name="Borodovsky M."/>
            <person name="Guigo R."/>
            <person name="Alvarado L."/>
            <person name="Berlin A."/>
            <person name="Borenstein D."/>
            <person name="Chen Z."/>
            <person name="Engels R."/>
            <person name="Freedman E."/>
            <person name="Gellesch M."/>
            <person name="Goldberg J."/>
            <person name="Griggs A."/>
            <person name="Gujja S."/>
            <person name="Heiman D."/>
            <person name="Hepburn T."/>
            <person name="Howarth C."/>
            <person name="Jen D."/>
            <person name="Larson L."/>
            <person name="Lewis B."/>
            <person name="Mehta T."/>
            <person name="Park D."/>
            <person name="Pearson M."/>
            <person name="Roberts A."/>
            <person name="Saif S."/>
            <person name="Shenoy N."/>
            <person name="Sisk P."/>
            <person name="Stolte C."/>
            <person name="Sykes S."/>
            <person name="Walk T."/>
            <person name="White J."/>
            <person name="Yandava C."/>
            <person name="Burger G."/>
            <person name="Gray M.W."/>
            <person name="Holland P.W.H."/>
            <person name="King N."/>
            <person name="Lang F.B.F."/>
            <person name="Roger A.J."/>
            <person name="Ruiz-Trillo I."/>
            <person name="Lander E."/>
            <person name="Nusbaum C."/>
        </authorList>
    </citation>
    <scope>NUCLEOTIDE SEQUENCE [LARGE SCALE GENOMIC DNA]</scope>
    <source>
        <strain evidence="5">ATCC 38327</strain>
    </source>
</reference>
<feature type="domain" description="CCHC-type" evidence="3">
    <location>
        <begin position="204"/>
        <end position="219"/>
    </location>
</feature>
<dbReference type="GO" id="GO:0003676">
    <property type="term" value="F:nucleic acid binding"/>
    <property type="evidence" value="ECO:0007669"/>
    <property type="project" value="InterPro"/>
</dbReference>
<evidence type="ECO:0000313" key="4">
    <source>
        <dbReference type="EMBL" id="KNE69693.1"/>
    </source>
</evidence>
<feature type="region of interest" description="Disordered" evidence="2">
    <location>
        <begin position="227"/>
        <end position="252"/>
    </location>
</feature>
<dbReference type="AlphaFoldDB" id="A0A0L0T4F3"/>
<protein>
    <recommendedName>
        <fullName evidence="3">CCHC-type domain-containing protein</fullName>
    </recommendedName>
</protein>
<dbReference type="EMBL" id="GG745361">
    <property type="protein sequence ID" value="KNE69693.1"/>
    <property type="molecule type" value="Genomic_DNA"/>
</dbReference>
<dbReference type="InterPro" id="IPR036875">
    <property type="entry name" value="Znf_CCHC_sf"/>
</dbReference>
<dbReference type="GO" id="GO:0008270">
    <property type="term" value="F:zinc ion binding"/>
    <property type="evidence" value="ECO:0007669"/>
    <property type="project" value="UniProtKB-KW"/>
</dbReference>
<dbReference type="eggNOG" id="KOG0017">
    <property type="taxonomic scope" value="Eukaryota"/>
</dbReference>
<dbReference type="Pfam" id="PF00098">
    <property type="entry name" value="zf-CCHC"/>
    <property type="match status" value="1"/>
</dbReference>
<keyword evidence="1" id="KW-0479">Metal-binding</keyword>
<dbReference type="OrthoDB" id="116316at2759"/>